<evidence type="ECO:0000256" key="5">
    <source>
        <dbReference type="ARBA" id="ARBA00023002"/>
    </source>
</evidence>
<feature type="compositionally biased region" description="Polar residues" evidence="7">
    <location>
        <begin position="71"/>
        <end position="88"/>
    </location>
</feature>
<dbReference type="SMART" id="SM01274">
    <property type="entry name" value="malic"/>
    <property type="match status" value="1"/>
</dbReference>
<evidence type="ECO:0000313" key="11">
    <source>
        <dbReference type="Proteomes" id="UP000018144"/>
    </source>
</evidence>
<dbReference type="InterPro" id="IPR001891">
    <property type="entry name" value="Malic_OxRdtase"/>
</dbReference>
<evidence type="ECO:0000256" key="6">
    <source>
        <dbReference type="RuleBase" id="RU003426"/>
    </source>
</evidence>
<evidence type="ECO:0000259" key="8">
    <source>
        <dbReference type="SMART" id="SM00919"/>
    </source>
</evidence>
<dbReference type="EMBL" id="HF935627">
    <property type="protein sequence ID" value="CCX11564.1"/>
    <property type="molecule type" value="Genomic_DNA"/>
</dbReference>
<dbReference type="AlphaFoldDB" id="U4L442"/>
<dbReference type="eggNOG" id="KOG1257">
    <property type="taxonomic scope" value="Eukaryota"/>
</dbReference>
<dbReference type="InterPro" id="IPR046346">
    <property type="entry name" value="Aminoacid_DH-like_N_sf"/>
</dbReference>
<dbReference type="GO" id="GO:0051287">
    <property type="term" value="F:NAD binding"/>
    <property type="evidence" value="ECO:0007669"/>
    <property type="project" value="InterPro"/>
</dbReference>
<evidence type="ECO:0000256" key="3">
    <source>
        <dbReference type="ARBA" id="ARBA00008785"/>
    </source>
</evidence>
<gene>
    <name evidence="10" type="ORF">PCON_11158</name>
</gene>
<dbReference type="CDD" id="cd05312">
    <property type="entry name" value="NAD_bind_1_malic_enz"/>
    <property type="match status" value="1"/>
</dbReference>
<feature type="compositionally biased region" description="Polar residues" evidence="7">
    <location>
        <begin position="20"/>
        <end position="30"/>
    </location>
</feature>
<evidence type="ECO:0000256" key="1">
    <source>
        <dbReference type="ARBA" id="ARBA00001936"/>
    </source>
</evidence>
<dbReference type="InterPro" id="IPR036291">
    <property type="entry name" value="NAD(P)-bd_dom_sf"/>
</dbReference>
<dbReference type="Gene3D" id="3.40.50.10380">
    <property type="entry name" value="Malic enzyme, N-terminal domain"/>
    <property type="match status" value="1"/>
</dbReference>
<dbReference type="GO" id="GO:0006108">
    <property type="term" value="P:malate metabolic process"/>
    <property type="evidence" value="ECO:0007669"/>
    <property type="project" value="TreeGrafter"/>
</dbReference>
<dbReference type="GO" id="GO:0046872">
    <property type="term" value="F:metal ion binding"/>
    <property type="evidence" value="ECO:0007669"/>
    <property type="project" value="UniProtKB-KW"/>
</dbReference>
<dbReference type="PRINTS" id="PR00072">
    <property type="entry name" value="MALOXRDTASE"/>
</dbReference>
<comment type="similarity">
    <text evidence="3 6">Belongs to the malic enzymes family.</text>
</comment>
<evidence type="ECO:0000259" key="9">
    <source>
        <dbReference type="SMART" id="SM01274"/>
    </source>
</evidence>
<keyword evidence="5 6" id="KW-0560">Oxidoreductase</keyword>
<proteinExistence type="inferred from homology"/>
<dbReference type="InterPro" id="IPR012302">
    <property type="entry name" value="Malic_NAD-bd"/>
</dbReference>
<dbReference type="PANTHER" id="PTHR23406:SF32">
    <property type="entry name" value="NADP-DEPENDENT MALIC ENZYME"/>
    <property type="match status" value="1"/>
</dbReference>
<dbReference type="Gene3D" id="3.40.50.720">
    <property type="entry name" value="NAD(P)-binding Rossmann-like Domain"/>
    <property type="match status" value="1"/>
</dbReference>
<keyword evidence="11" id="KW-1185">Reference proteome</keyword>
<dbReference type="FunFam" id="3.40.50.720:FF:000182">
    <property type="entry name" value="NAD-dependent malic enzyme"/>
    <property type="match status" value="1"/>
</dbReference>
<dbReference type="NCBIfam" id="NF010052">
    <property type="entry name" value="PRK13529.1"/>
    <property type="match status" value="1"/>
</dbReference>
<dbReference type="SUPFAM" id="SSF51735">
    <property type="entry name" value="NAD(P)-binding Rossmann-fold domains"/>
    <property type="match status" value="1"/>
</dbReference>
<keyword evidence="4 6" id="KW-0479">Metal-binding</keyword>
<organism evidence="10 11">
    <name type="scientific">Pyronema omphalodes (strain CBS 100304)</name>
    <name type="common">Pyronema confluens</name>
    <dbReference type="NCBI Taxonomy" id="1076935"/>
    <lineage>
        <taxon>Eukaryota</taxon>
        <taxon>Fungi</taxon>
        <taxon>Dikarya</taxon>
        <taxon>Ascomycota</taxon>
        <taxon>Pezizomycotina</taxon>
        <taxon>Pezizomycetes</taxon>
        <taxon>Pezizales</taxon>
        <taxon>Pyronemataceae</taxon>
        <taxon>Pyronema</taxon>
    </lineage>
</organism>
<comment type="cofactor">
    <cofactor evidence="1">
        <name>Mn(2+)</name>
        <dbReference type="ChEBI" id="CHEBI:29035"/>
    </cofactor>
</comment>
<feature type="domain" description="Malic enzyme NAD-binding" evidence="8">
    <location>
        <begin position="361"/>
        <end position="616"/>
    </location>
</feature>
<evidence type="ECO:0000256" key="4">
    <source>
        <dbReference type="ARBA" id="ARBA00022723"/>
    </source>
</evidence>
<dbReference type="GO" id="GO:0004471">
    <property type="term" value="F:malate dehydrogenase (decarboxylating) (NAD+) activity"/>
    <property type="evidence" value="ECO:0007669"/>
    <property type="project" value="TreeGrafter"/>
</dbReference>
<evidence type="ECO:0000313" key="10">
    <source>
        <dbReference type="EMBL" id="CCX11564.1"/>
    </source>
</evidence>
<dbReference type="GO" id="GO:0005739">
    <property type="term" value="C:mitochondrion"/>
    <property type="evidence" value="ECO:0007669"/>
    <property type="project" value="TreeGrafter"/>
</dbReference>
<dbReference type="PROSITE" id="PS00331">
    <property type="entry name" value="MALIC_ENZYMES"/>
    <property type="match status" value="1"/>
</dbReference>
<evidence type="ECO:0000256" key="2">
    <source>
        <dbReference type="ARBA" id="ARBA00001946"/>
    </source>
</evidence>
<dbReference type="PANTHER" id="PTHR23406">
    <property type="entry name" value="MALIC ENZYME-RELATED"/>
    <property type="match status" value="1"/>
</dbReference>
<feature type="region of interest" description="Disordered" evidence="7">
    <location>
        <begin position="69"/>
        <end position="92"/>
    </location>
</feature>
<feature type="domain" description="Malic enzyme N-terminal" evidence="9">
    <location>
        <begin position="173"/>
        <end position="351"/>
    </location>
</feature>
<feature type="region of interest" description="Disordered" evidence="7">
    <location>
        <begin position="20"/>
        <end position="41"/>
    </location>
</feature>
<dbReference type="Proteomes" id="UP000018144">
    <property type="component" value="Unassembled WGS sequence"/>
</dbReference>
<dbReference type="OrthoDB" id="5365701at2759"/>
<sequence>MPLPRTLQTLRQHSANFTKTTLRSTASREPTTLKPHLHLSASSRLSSTPSLHFHRFIHSNARANTIRLGQAPNSKQASTMTIPPTRSSSGDDHGHCSFDFSHMKFQIDGSGTPHPTTIDFDTSFDISARKALHIQGLVPPAIEGFSKQERRCMEQINLKSTAIDKYSYLSNLRNTNAGLFYRLLIDHMKELTPYVYTPTVGEACLKWSHIYTNPEGLYLSCSDKGNLRDVISNWPQEAVEIAVVTDGSRILGLGDLGVNGMGIPVGKLALYVGCAGIHPERTLPITIDFGTDNEEFLADDLYMGARHKRIPEAEQKEFIDEMMAALTDRWRQIVIQFEDFKSPFWSLERYRNTYTVFNDDIQGTGAVILGGLISAFKASSIPIDQHRLVFMGAGSAATGVARQICGLFERHGIPESEAKKMFWLVDSRGLVTADRGDELADHKVFFARDDNNGRQFGTLEEVVDFVQPTGLIGLCTIGGVFTESIVRKMAKFNSEPIIFPLSNPSSKSECTYAQAMEWTDNRVVFASGSPFPSIMVDGVERTPGQGNNMYVFPGIGLGTILCEAAHVTESMIYASAAGLAASLNATEKARGDLYPELPRVREVSVIVAREVIRAAQKEGVDRKKTLQFMSDAELDAYIRSKMYDPKVVELGGSRAVSREGSPKGQRGRL</sequence>
<dbReference type="SMART" id="SM00919">
    <property type="entry name" value="Malic_M"/>
    <property type="match status" value="1"/>
</dbReference>
<evidence type="ECO:0000256" key="7">
    <source>
        <dbReference type="SAM" id="MobiDB-lite"/>
    </source>
</evidence>
<protein>
    <recommendedName>
        <fullName evidence="6">Malic enzyme</fullName>
    </recommendedName>
</protein>
<dbReference type="SUPFAM" id="SSF53223">
    <property type="entry name" value="Aminoacid dehydrogenase-like, N-terminal domain"/>
    <property type="match status" value="1"/>
</dbReference>
<dbReference type="InterPro" id="IPR012301">
    <property type="entry name" value="Malic_N_dom"/>
</dbReference>
<reference evidence="10 11" key="1">
    <citation type="journal article" date="2013" name="PLoS Genet.">
        <title>The genome and development-dependent transcriptomes of Pyronema confluens: a window into fungal evolution.</title>
        <authorList>
            <person name="Traeger S."/>
            <person name="Altegoer F."/>
            <person name="Freitag M."/>
            <person name="Gabaldon T."/>
            <person name="Kempken F."/>
            <person name="Kumar A."/>
            <person name="Marcet-Houben M."/>
            <person name="Poggeler S."/>
            <person name="Stajich J.E."/>
            <person name="Nowrousian M."/>
        </authorList>
    </citation>
    <scope>NUCLEOTIDE SEQUENCE [LARGE SCALE GENOMIC DNA]</scope>
    <source>
        <strain evidence="11">CBS 100304</strain>
        <tissue evidence="10">Vegetative mycelium</tissue>
    </source>
</reference>
<dbReference type="Pfam" id="PF00390">
    <property type="entry name" value="malic"/>
    <property type="match status" value="1"/>
</dbReference>
<dbReference type="InterPro" id="IPR037062">
    <property type="entry name" value="Malic_N_dom_sf"/>
</dbReference>
<dbReference type="Pfam" id="PF03949">
    <property type="entry name" value="Malic_M"/>
    <property type="match status" value="1"/>
</dbReference>
<accession>U4L442</accession>
<dbReference type="STRING" id="1076935.U4L442"/>
<dbReference type="OMA" id="ANYDTAN"/>
<comment type="cofactor">
    <cofactor evidence="2">
        <name>Mg(2+)</name>
        <dbReference type="ChEBI" id="CHEBI:18420"/>
    </cofactor>
</comment>
<dbReference type="InterPro" id="IPR015884">
    <property type="entry name" value="Malic_enzyme_CS"/>
</dbReference>
<name>U4L442_PYROM</name>